<keyword evidence="3" id="KW-0460">Magnesium</keyword>
<proteinExistence type="predicted"/>
<dbReference type="InterPro" id="IPR023214">
    <property type="entry name" value="HAD_sf"/>
</dbReference>
<dbReference type="Pfam" id="PF12710">
    <property type="entry name" value="HAD"/>
    <property type="match status" value="1"/>
</dbReference>
<keyword evidence="2 4" id="KW-0378">Hydrolase</keyword>
<evidence type="ECO:0000313" key="5">
    <source>
        <dbReference type="Proteomes" id="UP000268094"/>
    </source>
</evidence>
<dbReference type="Gene3D" id="3.40.50.1000">
    <property type="entry name" value="HAD superfamily/HAD-like"/>
    <property type="match status" value="1"/>
</dbReference>
<evidence type="ECO:0000313" key="4">
    <source>
        <dbReference type="EMBL" id="RKG87877.1"/>
    </source>
</evidence>
<dbReference type="InterPro" id="IPR036412">
    <property type="entry name" value="HAD-like_sf"/>
</dbReference>
<sequence length="257" mass="28345">MRMEPVEETLERIRREVARTPDGVLAFDGDGTLWSGDVGDDLFLALLEHGGVRPEARGALERLGARHGVESHPDAVTLARGLFKAFEAGRLPEKDTYEMMAWVFAGWHVEEVRGFAREVVERRGVAGRIHPEARRVVEWARSQGVDCYVVSASPRAVVEAAVREVGLTAEFVLACTPQEENGRLQTSVFEPVPYGPGKVNCLRQATDRPLYAAFGDNVFDLDLLAAARVPVAIRPKARLRDRAAELPALVQLQPEEA</sequence>
<evidence type="ECO:0000256" key="3">
    <source>
        <dbReference type="ARBA" id="ARBA00022842"/>
    </source>
</evidence>
<accession>A0A3A8IWM4</accession>
<comment type="caution">
    <text evidence="4">The sequence shown here is derived from an EMBL/GenBank/DDBJ whole genome shotgun (WGS) entry which is preliminary data.</text>
</comment>
<evidence type="ECO:0000256" key="1">
    <source>
        <dbReference type="ARBA" id="ARBA00022723"/>
    </source>
</evidence>
<gene>
    <name evidence="4" type="ORF">D7V88_15200</name>
</gene>
<dbReference type="InterPro" id="IPR050582">
    <property type="entry name" value="HAD-like_SerB"/>
</dbReference>
<keyword evidence="5" id="KW-1185">Reference proteome</keyword>
<dbReference type="AlphaFoldDB" id="A0A3A8IWM4"/>
<dbReference type="PANTHER" id="PTHR43344:SF13">
    <property type="entry name" value="PHOSPHATASE RV3661-RELATED"/>
    <property type="match status" value="1"/>
</dbReference>
<dbReference type="Proteomes" id="UP000268094">
    <property type="component" value="Unassembled WGS sequence"/>
</dbReference>
<dbReference type="GO" id="GO:0016787">
    <property type="term" value="F:hydrolase activity"/>
    <property type="evidence" value="ECO:0007669"/>
    <property type="project" value="UniProtKB-KW"/>
</dbReference>
<organism evidence="4 5">
    <name type="scientific">Corallococcus terminator</name>
    <dbReference type="NCBI Taxonomy" id="2316733"/>
    <lineage>
        <taxon>Bacteria</taxon>
        <taxon>Pseudomonadati</taxon>
        <taxon>Myxococcota</taxon>
        <taxon>Myxococcia</taxon>
        <taxon>Myxococcales</taxon>
        <taxon>Cystobacterineae</taxon>
        <taxon>Myxococcaceae</taxon>
        <taxon>Corallococcus</taxon>
    </lineage>
</organism>
<evidence type="ECO:0000256" key="2">
    <source>
        <dbReference type="ARBA" id="ARBA00022801"/>
    </source>
</evidence>
<dbReference type="EMBL" id="RAVZ01000090">
    <property type="protein sequence ID" value="RKG87877.1"/>
    <property type="molecule type" value="Genomic_DNA"/>
</dbReference>
<dbReference type="SUPFAM" id="SSF56784">
    <property type="entry name" value="HAD-like"/>
    <property type="match status" value="1"/>
</dbReference>
<keyword evidence="1" id="KW-0479">Metal-binding</keyword>
<dbReference type="PANTHER" id="PTHR43344">
    <property type="entry name" value="PHOSPHOSERINE PHOSPHATASE"/>
    <property type="match status" value="1"/>
</dbReference>
<name>A0A3A8IWM4_9BACT</name>
<dbReference type="GO" id="GO:0046872">
    <property type="term" value="F:metal ion binding"/>
    <property type="evidence" value="ECO:0007669"/>
    <property type="project" value="UniProtKB-KW"/>
</dbReference>
<dbReference type="OrthoDB" id="115039at2"/>
<dbReference type="RefSeq" id="WP_120541373.1">
    <property type="nucleotide sequence ID" value="NZ_RAVZ01000090.1"/>
</dbReference>
<protein>
    <submittedName>
        <fullName evidence="4">HAD family hydrolase</fullName>
    </submittedName>
</protein>
<reference evidence="5" key="1">
    <citation type="submission" date="2018-09" db="EMBL/GenBank/DDBJ databases">
        <authorList>
            <person name="Livingstone P.G."/>
            <person name="Whitworth D.E."/>
        </authorList>
    </citation>
    <scope>NUCLEOTIDE SEQUENCE [LARGE SCALE GENOMIC DNA]</scope>
    <source>
        <strain evidence="5">CA054A</strain>
    </source>
</reference>